<dbReference type="GO" id="GO:0006412">
    <property type="term" value="P:translation"/>
    <property type="evidence" value="ECO:0007669"/>
    <property type="project" value="InterPro"/>
</dbReference>
<dbReference type="GO" id="GO:1990904">
    <property type="term" value="C:ribonucleoprotein complex"/>
    <property type="evidence" value="ECO:0007669"/>
    <property type="project" value="UniProtKB-KW"/>
</dbReference>
<evidence type="ECO:0000256" key="1">
    <source>
        <dbReference type="ARBA" id="ARBA00008434"/>
    </source>
</evidence>
<comment type="similarity">
    <text evidence="1 5">Belongs to the universal ribosomal protein uS15 family.</text>
</comment>
<evidence type="ECO:0000256" key="4">
    <source>
        <dbReference type="ARBA" id="ARBA00035250"/>
    </source>
</evidence>
<sequence length="89" mass="10662">MNRELFTNLLHVPNEKEQVGSTQSQIFQISRRVLKITYHLKFHPRDYSSQRSLWKLPGRRKSIPNYLFKIDKDSYNRSVRESGIRGLKE</sequence>
<proteinExistence type="inferred from homology"/>
<keyword evidence="6" id="KW-0934">Plastid</keyword>
<gene>
    <name evidence="6" type="primary">rps15</name>
</gene>
<dbReference type="PANTHER" id="PTHR23321:SF26">
    <property type="entry name" value="SMALL RIBOSOMAL SUBUNIT PROTEIN US15M"/>
    <property type="match status" value="1"/>
</dbReference>
<organism evidence="6">
    <name type="scientific">Actinostachys pennula</name>
    <dbReference type="NCBI Taxonomy" id="148577"/>
    <lineage>
        <taxon>Eukaryota</taxon>
        <taxon>Viridiplantae</taxon>
        <taxon>Streptophyta</taxon>
        <taxon>Embryophyta</taxon>
        <taxon>Tracheophyta</taxon>
        <taxon>Polypodiopsida</taxon>
        <taxon>Polypodiidae</taxon>
        <taxon>Schizaeales</taxon>
        <taxon>Schizaeaceae</taxon>
        <taxon>Actinostachys</taxon>
    </lineage>
</organism>
<keyword evidence="3 5" id="KW-0687">Ribonucleoprotein</keyword>
<dbReference type="GO" id="GO:0005840">
    <property type="term" value="C:ribosome"/>
    <property type="evidence" value="ECO:0007669"/>
    <property type="project" value="UniProtKB-KW"/>
</dbReference>
<dbReference type="EMBL" id="KU764518">
    <property type="protein sequence ID" value="AOV84719.1"/>
    <property type="molecule type" value="Genomic_DNA"/>
</dbReference>
<reference evidence="6" key="1">
    <citation type="submission" date="2016-02" db="EMBL/GenBank/DDBJ databases">
        <title>Phylogenomics of the Schizaeales.</title>
        <authorList>
            <person name="Labiak P.H."/>
            <person name="Karol K.G."/>
        </authorList>
    </citation>
    <scope>NUCLEOTIDE SEQUENCE</scope>
</reference>
<evidence type="ECO:0000256" key="3">
    <source>
        <dbReference type="ARBA" id="ARBA00023274"/>
    </source>
</evidence>
<evidence type="ECO:0000256" key="2">
    <source>
        <dbReference type="ARBA" id="ARBA00022980"/>
    </source>
</evidence>
<protein>
    <recommendedName>
        <fullName evidence="4">Small ribosomal subunit protein uS15c</fullName>
    </recommendedName>
</protein>
<keyword evidence="6" id="KW-0150">Chloroplast</keyword>
<dbReference type="GO" id="GO:0003735">
    <property type="term" value="F:structural constituent of ribosome"/>
    <property type="evidence" value="ECO:0007669"/>
    <property type="project" value="InterPro"/>
</dbReference>
<dbReference type="PROSITE" id="PS00362">
    <property type="entry name" value="RIBOSOMAL_S15"/>
    <property type="match status" value="1"/>
</dbReference>
<dbReference type="InterPro" id="IPR009068">
    <property type="entry name" value="uS15_NS1_RNA-bd_sf"/>
</dbReference>
<dbReference type="GO" id="GO:0005737">
    <property type="term" value="C:cytoplasm"/>
    <property type="evidence" value="ECO:0007669"/>
    <property type="project" value="UniProtKB-ARBA"/>
</dbReference>
<dbReference type="SUPFAM" id="SSF47060">
    <property type="entry name" value="S15/NS1 RNA-binding domain"/>
    <property type="match status" value="1"/>
</dbReference>
<dbReference type="InterPro" id="IPR000589">
    <property type="entry name" value="Ribosomal_uS15"/>
</dbReference>
<dbReference type="PANTHER" id="PTHR23321">
    <property type="entry name" value="RIBOSOMAL PROTEIN S15, BACTERIAL AND ORGANELLAR"/>
    <property type="match status" value="1"/>
</dbReference>
<dbReference type="SMART" id="SM01387">
    <property type="entry name" value="Ribosomal_S15"/>
    <property type="match status" value="1"/>
</dbReference>
<dbReference type="InterPro" id="IPR005290">
    <property type="entry name" value="Ribosomal_uS15_bac-type"/>
</dbReference>
<keyword evidence="2 5" id="KW-0689">Ribosomal protein</keyword>
<geneLocation type="chloroplast" evidence="6"/>
<dbReference type="Pfam" id="PF00312">
    <property type="entry name" value="Ribosomal_S15"/>
    <property type="match status" value="1"/>
</dbReference>
<evidence type="ECO:0000313" key="6">
    <source>
        <dbReference type="EMBL" id="AOV84719.1"/>
    </source>
</evidence>
<name>A0A1U7AFJ7_9MONI</name>
<dbReference type="AlphaFoldDB" id="A0A1U7AFJ7"/>
<evidence type="ECO:0000256" key="5">
    <source>
        <dbReference type="RuleBase" id="RU003919"/>
    </source>
</evidence>
<accession>A0A1U7AFJ7</accession>
<dbReference type="Gene3D" id="1.10.287.10">
    <property type="entry name" value="S15/NS1, RNA-binding"/>
    <property type="match status" value="1"/>
</dbReference>